<keyword evidence="9 17" id="KW-0547">Nucleotide-binding</keyword>
<evidence type="ECO:0000313" key="21">
    <source>
        <dbReference type="EMBL" id="MCU6795759.1"/>
    </source>
</evidence>
<accession>A0ABT2UQ09</accession>
<keyword evidence="12 17" id="KW-0573">Peptidoglycan synthesis</keyword>
<keyword evidence="17 18" id="KW-0132">Cell division</keyword>
<dbReference type="SUPFAM" id="SSF53244">
    <property type="entry name" value="MurD-like peptide ligases, peptide-binding domain"/>
    <property type="match status" value="1"/>
</dbReference>
<dbReference type="NCBIfam" id="TIGR01087">
    <property type="entry name" value="murD"/>
    <property type="match status" value="1"/>
</dbReference>
<dbReference type="Pfam" id="PF08245">
    <property type="entry name" value="Mur_ligase_M"/>
    <property type="match status" value="1"/>
</dbReference>
<protein>
    <recommendedName>
        <fullName evidence="6 17">UDP-N-acetylmuramoylalanine--D-glutamate ligase</fullName>
        <ecNumber evidence="5 17">6.3.2.9</ecNumber>
    </recommendedName>
    <alternativeName>
        <fullName evidence="15 17">D-glutamic acid-adding enzyme</fullName>
    </alternativeName>
    <alternativeName>
        <fullName evidence="14 17">UDP-N-acetylmuramoyl-L-alanyl-D-glutamate synthetase</fullName>
    </alternativeName>
</protein>
<feature type="binding site" evidence="17">
    <location>
        <begin position="119"/>
        <end position="125"/>
    </location>
    <ligand>
        <name>ATP</name>
        <dbReference type="ChEBI" id="CHEBI:30616"/>
    </ligand>
</feature>
<keyword evidence="17 18" id="KW-0131">Cell cycle</keyword>
<dbReference type="PANTHER" id="PTHR43692:SF1">
    <property type="entry name" value="UDP-N-ACETYLMURAMOYLALANINE--D-GLUTAMATE LIGASE"/>
    <property type="match status" value="1"/>
</dbReference>
<evidence type="ECO:0000256" key="14">
    <source>
        <dbReference type="ARBA" id="ARBA00030398"/>
    </source>
</evidence>
<dbReference type="SUPFAM" id="SSF51984">
    <property type="entry name" value="MurCD N-terminal domain"/>
    <property type="match status" value="1"/>
</dbReference>
<evidence type="ECO:0000256" key="5">
    <source>
        <dbReference type="ARBA" id="ARBA00012212"/>
    </source>
</evidence>
<dbReference type="PANTHER" id="PTHR43692">
    <property type="entry name" value="UDP-N-ACETYLMURAMOYLALANINE--D-GLUTAMATE LIGASE"/>
    <property type="match status" value="1"/>
</dbReference>
<dbReference type="InterPro" id="IPR036615">
    <property type="entry name" value="Mur_ligase_C_dom_sf"/>
</dbReference>
<evidence type="ECO:0000256" key="11">
    <source>
        <dbReference type="ARBA" id="ARBA00022960"/>
    </source>
</evidence>
<evidence type="ECO:0000256" key="8">
    <source>
        <dbReference type="ARBA" id="ARBA00022598"/>
    </source>
</evidence>
<comment type="subcellular location">
    <subcellularLocation>
        <location evidence="2 17 18">Cytoplasm</location>
    </subcellularLocation>
</comment>
<comment type="similarity">
    <text evidence="4 17">Belongs to the MurCDEF family.</text>
</comment>
<keyword evidence="8 17" id="KW-0436">Ligase</keyword>
<keyword evidence="11 17" id="KW-0133">Cell shape</keyword>
<evidence type="ECO:0000256" key="6">
    <source>
        <dbReference type="ARBA" id="ARBA00015655"/>
    </source>
</evidence>
<evidence type="ECO:0000256" key="17">
    <source>
        <dbReference type="HAMAP-Rule" id="MF_00639"/>
    </source>
</evidence>
<keyword evidence="13 17" id="KW-0961">Cell wall biogenesis/degradation</keyword>
<evidence type="ECO:0000256" key="3">
    <source>
        <dbReference type="ARBA" id="ARBA00004752"/>
    </source>
</evidence>
<organism evidence="21 22">
    <name type="scientific">Paenibacillus baimaensis</name>
    <dbReference type="NCBI Taxonomy" id="2982185"/>
    <lineage>
        <taxon>Bacteria</taxon>
        <taxon>Bacillati</taxon>
        <taxon>Bacillota</taxon>
        <taxon>Bacilli</taxon>
        <taxon>Bacillales</taxon>
        <taxon>Paenibacillaceae</taxon>
        <taxon>Paenibacillus</taxon>
    </lineage>
</organism>
<dbReference type="Gene3D" id="3.40.50.720">
    <property type="entry name" value="NAD(P)-binding Rossmann-like Domain"/>
    <property type="match status" value="1"/>
</dbReference>
<dbReference type="InterPro" id="IPR013221">
    <property type="entry name" value="Mur_ligase_cen"/>
</dbReference>
<evidence type="ECO:0000256" key="15">
    <source>
        <dbReference type="ARBA" id="ARBA00032324"/>
    </source>
</evidence>
<comment type="pathway">
    <text evidence="3 17 18">Cell wall biogenesis; peptidoglycan biosynthesis.</text>
</comment>
<keyword evidence="22" id="KW-1185">Reference proteome</keyword>
<dbReference type="Pfam" id="PF21799">
    <property type="entry name" value="MurD-like_N"/>
    <property type="match status" value="1"/>
</dbReference>
<feature type="domain" description="Mur ligase central" evidence="20">
    <location>
        <begin position="117"/>
        <end position="316"/>
    </location>
</feature>
<dbReference type="RefSeq" id="WP_262686702.1">
    <property type="nucleotide sequence ID" value="NZ_JAOQIO010000095.1"/>
</dbReference>
<dbReference type="EC" id="6.3.2.9" evidence="5 17"/>
<evidence type="ECO:0000259" key="20">
    <source>
        <dbReference type="Pfam" id="PF08245"/>
    </source>
</evidence>
<dbReference type="InterPro" id="IPR036565">
    <property type="entry name" value="Mur-like_cat_sf"/>
</dbReference>
<feature type="domain" description="Mur ligase C-terminal" evidence="19">
    <location>
        <begin position="338"/>
        <end position="459"/>
    </location>
</feature>
<comment type="function">
    <text evidence="1 17 18">Cell wall formation. Catalyzes the addition of glutamate to the nucleotide precursor UDP-N-acetylmuramoyl-L-alanine (UMA).</text>
</comment>
<evidence type="ECO:0000256" key="12">
    <source>
        <dbReference type="ARBA" id="ARBA00022984"/>
    </source>
</evidence>
<comment type="caution">
    <text evidence="21">The sequence shown here is derived from an EMBL/GenBank/DDBJ whole genome shotgun (WGS) entry which is preliminary data.</text>
</comment>
<comment type="catalytic activity">
    <reaction evidence="16 17 18">
        <text>UDP-N-acetyl-alpha-D-muramoyl-L-alanine + D-glutamate + ATP = UDP-N-acetyl-alpha-D-muramoyl-L-alanyl-D-glutamate + ADP + phosphate + H(+)</text>
        <dbReference type="Rhea" id="RHEA:16429"/>
        <dbReference type="ChEBI" id="CHEBI:15378"/>
        <dbReference type="ChEBI" id="CHEBI:29986"/>
        <dbReference type="ChEBI" id="CHEBI:30616"/>
        <dbReference type="ChEBI" id="CHEBI:43474"/>
        <dbReference type="ChEBI" id="CHEBI:83898"/>
        <dbReference type="ChEBI" id="CHEBI:83900"/>
        <dbReference type="ChEBI" id="CHEBI:456216"/>
        <dbReference type="EC" id="6.3.2.9"/>
    </reaction>
</comment>
<dbReference type="EMBL" id="JAOQIO010000095">
    <property type="protein sequence ID" value="MCU6795759.1"/>
    <property type="molecule type" value="Genomic_DNA"/>
</dbReference>
<keyword evidence="7 17" id="KW-0963">Cytoplasm</keyword>
<proteinExistence type="inferred from homology"/>
<evidence type="ECO:0000256" key="16">
    <source>
        <dbReference type="ARBA" id="ARBA00047632"/>
    </source>
</evidence>
<dbReference type="SUPFAM" id="SSF53623">
    <property type="entry name" value="MurD-like peptide ligases, catalytic domain"/>
    <property type="match status" value="1"/>
</dbReference>
<evidence type="ECO:0000256" key="7">
    <source>
        <dbReference type="ARBA" id="ARBA00022490"/>
    </source>
</evidence>
<evidence type="ECO:0000313" key="22">
    <source>
        <dbReference type="Proteomes" id="UP001652445"/>
    </source>
</evidence>
<dbReference type="GO" id="GO:0008764">
    <property type="term" value="F:UDP-N-acetylmuramoylalanine-D-glutamate ligase activity"/>
    <property type="evidence" value="ECO:0007669"/>
    <property type="project" value="UniProtKB-EC"/>
</dbReference>
<dbReference type="InterPro" id="IPR005762">
    <property type="entry name" value="MurD"/>
</dbReference>
<dbReference type="HAMAP" id="MF_00639">
    <property type="entry name" value="MurD"/>
    <property type="match status" value="1"/>
</dbReference>
<gene>
    <name evidence="17 21" type="primary">murD</name>
    <name evidence="21" type="ORF">OB236_26945</name>
</gene>
<dbReference type="Proteomes" id="UP001652445">
    <property type="component" value="Unassembled WGS sequence"/>
</dbReference>
<evidence type="ECO:0000259" key="19">
    <source>
        <dbReference type="Pfam" id="PF02875"/>
    </source>
</evidence>
<dbReference type="Gene3D" id="3.90.190.20">
    <property type="entry name" value="Mur ligase, C-terminal domain"/>
    <property type="match status" value="1"/>
</dbReference>
<evidence type="ECO:0000256" key="10">
    <source>
        <dbReference type="ARBA" id="ARBA00022840"/>
    </source>
</evidence>
<evidence type="ECO:0000256" key="13">
    <source>
        <dbReference type="ARBA" id="ARBA00023316"/>
    </source>
</evidence>
<evidence type="ECO:0000256" key="2">
    <source>
        <dbReference type="ARBA" id="ARBA00004496"/>
    </source>
</evidence>
<reference evidence="21 22" key="1">
    <citation type="submission" date="2022-09" db="EMBL/GenBank/DDBJ databases">
        <authorList>
            <person name="Han X.L."/>
            <person name="Wang Q."/>
            <person name="Lu T."/>
        </authorList>
    </citation>
    <scope>NUCLEOTIDE SEQUENCE [LARGE SCALE GENOMIC DNA]</scope>
    <source>
        <strain evidence="21 22">WQ 127069</strain>
    </source>
</reference>
<dbReference type="Pfam" id="PF02875">
    <property type="entry name" value="Mur_ligase_C"/>
    <property type="match status" value="1"/>
</dbReference>
<dbReference type="Gene3D" id="3.40.1190.10">
    <property type="entry name" value="Mur-like, catalytic domain"/>
    <property type="match status" value="1"/>
</dbReference>
<keyword evidence="10 17" id="KW-0067">ATP-binding</keyword>
<sequence length="482" mass="52828">MKHPQAYRNQQVVILGLALSGVAVAKLFHELGAIVTVNDKKERDQCPEADELTALGISVICGGHPESLIHKDVRLIVKNPGIPYTIEPMKKAEQLGIEVVTEVEVAYQVCTAPMICITGSNGKTTTTTWIGLMLEKAGLKPIVAGNIGRALTEAALEAEPDNHMVVELSSFQLKGTQDFHPKIACLLNVYETHLDYHGSMEDYIASKAKLFANQTAEDTAILNWDDPICRRLASEVKASVLLFSMTEQLDYGVYVQAHAAVEQEVTNLHNESKGSEDKHIVYRDRNGIVHPIIAVKDIGIPGSFNVENALAAACAALTLDVPFAVIEEELRNFRGVEHRLEHVATHNEVLFYNNSKATNSTATIRTIESFEQDVILIAGGLDRGSDYMELFQIFQERVKGLVAIGETKYKIVEIAKLAGMSRIKIVDTGKQAKDAIAEAVREAAAMAKPGDVVLLSPACASWDMFTSYEERGSMFKQSVHTL</sequence>
<evidence type="ECO:0000256" key="18">
    <source>
        <dbReference type="RuleBase" id="RU003664"/>
    </source>
</evidence>
<evidence type="ECO:0000256" key="1">
    <source>
        <dbReference type="ARBA" id="ARBA00002734"/>
    </source>
</evidence>
<evidence type="ECO:0000256" key="4">
    <source>
        <dbReference type="ARBA" id="ARBA00010416"/>
    </source>
</evidence>
<name>A0ABT2UQ09_9BACL</name>
<evidence type="ECO:0000256" key="9">
    <source>
        <dbReference type="ARBA" id="ARBA00022741"/>
    </source>
</evidence>
<dbReference type="InterPro" id="IPR004101">
    <property type="entry name" value="Mur_ligase_C"/>
</dbReference>